<name>A9P8B3_POPTR</name>
<keyword evidence="1" id="KW-0812">Transmembrane</keyword>
<organism evidence="2">
    <name type="scientific">Populus trichocarpa</name>
    <name type="common">Western balsam poplar</name>
    <name type="synonym">Populus balsamifera subsp. trichocarpa</name>
    <dbReference type="NCBI Taxonomy" id="3694"/>
    <lineage>
        <taxon>Eukaryota</taxon>
        <taxon>Viridiplantae</taxon>
        <taxon>Streptophyta</taxon>
        <taxon>Embryophyta</taxon>
        <taxon>Tracheophyta</taxon>
        <taxon>Spermatophyta</taxon>
        <taxon>Magnoliopsida</taxon>
        <taxon>eudicotyledons</taxon>
        <taxon>Gunneridae</taxon>
        <taxon>Pentapetalae</taxon>
        <taxon>rosids</taxon>
        <taxon>fabids</taxon>
        <taxon>Malpighiales</taxon>
        <taxon>Salicaceae</taxon>
        <taxon>Saliceae</taxon>
        <taxon>Populus</taxon>
    </lineage>
</organism>
<accession>A9P8B3</accession>
<evidence type="ECO:0000256" key="1">
    <source>
        <dbReference type="SAM" id="Phobius"/>
    </source>
</evidence>
<protein>
    <submittedName>
        <fullName evidence="2">Uncharacterized protein</fullName>
    </submittedName>
</protein>
<proteinExistence type="evidence at transcript level"/>
<evidence type="ECO:0000313" key="2">
    <source>
        <dbReference type="EMBL" id="ABK92616.1"/>
    </source>
</evidence>
<keyword evidence="1" id="KW-0472">Membrane</keyword>
<sequence>MKLLALTFMQLKLFDFDVKYLMMYCLGLYLIADAVAISFHILISLKI</sequence>
<dbReference type="AlphaFoldDB" id="A9P8B3"/>
<keyword evidence="1" id="KW-1133">Transmembrane helix</keyword>
<reference evidence="2" key="1">
    <citation type="journal article" date="2008" name="BMC Genomics">
        <title>Analysis of 4,664 high-quality sequence-finished poplar full-length cDNA clones and their utility for the discovery of genes responding to insect feeding.</title>
        <authorList>
            <person name="Ralph S.G."/>
            <person name="Chun H.J."/>
            <person name="Cooper D."/>
            <person name="Kirkpatrick R."/>
            <person name="Kolosova N."/>
            <person name="Gunter L."/>
            <person name="Tuskan G.A."/>
            <person name="Douglas C.J."/>
            <person name="Holt R.A."/>
            <person name="Jones S.J."/>
            <person name="Marra M.A."/>
            <person name="Bohlmann J."/>
        </authorList>
    </citation>
    <scope>NUCLEOTIDE SEQUENCE</scope>
    <source>
        <tissue evidence="2">Outer xylem</tissue>
    </source>
</reference>
<dbReference type="EMBL" id="EF144373">
    <property type="protein sequence ID" value="ABK92616.1"/>
    <property type="molecule type" value="mRNA"/>
</dbReference>
<feature type="transmembrane region" description="Helical" evidence="1">
    <location>
        <begin position="20"/>
        <end position="43"/>
    </location>
</feature>